<feature type="transmembrane region" description="Helical" evidence="1">
    <location>
        <begin position="12"/>
        <end position="29"/>
    </location>
</feature>
<feature type="transmembrane region" description="Helical" evidence="1">
    <location>
        <begin position="70"/>
        <end position="103"/>
    </location>
</feature>
<keyword evidence="1" id="KW-1133">Transmembrane helix</keyword>
<dbReference type="Proteomes" id="UP000661435">
    <property type="component" value="Unassembled WGS sequence"/>
</dbReference>
<protein>
    <submittedName>
        <fullName evidence="2">Uncharacterized protein</fullName>
    </submittedName>
</protein>
<gene>
    <name evidence="2" type="ORF">H8S57_05705</name>
</gene>
<dbReference type="EMBL" id="JACOPP010000005">
    <property type="protein sequence ID" value="MBC5733218.1"/>
    <property type="molecule type" value="Genomic_DNA"/>
</dbReference>
<feature type="transmembrane region" description="Helical" evidence="1">
    <location>
        <begin position="109"/>
        <end position="133"/>
    </location>
</feature>
<evidence type="ECO:0000313" key="2">
    <source>
        <dbReference type="EMBL" id="MBC5733218.1"/>
    </source>
</evidence>
<reference evidence="2" key="1">
    <citation type="submission" date="2020-08" db="EMBL/GenBank/DDBJ databases">
        <title>Genome public.</title>
        <authorList>
            <person name="Liu C."/>
            <person name="Sun Q."/>
        </authorList>
    </citation>
    <scope>NUCLEOTIDE SEQUENCE</scope>
    <source>
        <strain evidence="2">NSJ-51</strain>
    </source>
</reference>
<name>A0A8J6MEN9_9FIRM</name>
<feature type="transmembrane region" description="Helical" evidence="1">
    <location>
        <begin position="41"/>
        <end position="58"/>
    </location>
</feature>
<dbReference type="AlphaFoldDB" id="A0A8J6MEN9"/>
<evidence type="ECO:0000256" key="1">
    <source>
        <dbReference type="SAM" id="Phobius"/>
    </source>
</evidence>
<keyword evidence="1" id="KW-0472">Membrane</keyword>
<dbReference type="RefSeq" id="WP_186907112.1">
    <property type="nucleotide sequence ID" value="NZ_JACOPP010000005.1"/>
</dbReference>
<comment type="caution">
    <text evidence="2">The sequence shown here is derived from an EMBL/GenBank/DDBJ whole genome shotgun (WGS) entry which is preliminary data.</text>
</comment>
<keyword evidence="1" id="KW-0812">Transmembrane</keyword>
<sequence length="223" mass="24041">MRRFACERWFRGTLVPVLLLGWLLLPVLFQTRMGFQSGARWAWEWSYFALTALAAAGLRRYRWNGRGGLWCALLSPAAALGAAFCQNVLLGGALAVLAVVLLVRARLPLLPRLLSAAALVPLCAWVLLSILVLPLGATARYLVDDPAGAPRQYAEVTIVAPGAMGRVRYHAVEQYALVELDPVARLSWVTGRDSAPSGSGTYGYLVRDYLSGTAPVFPTGSGA</sequence>
<proteinExistence type="predicted"/>
<evidence type="ECO:0000313" key="3">
    <source>
        <dbReference type="Proteomes" id="UP000661435"/>
    </source>
</evidence>
<keyword evidence="3" id="KW-1185">Reference proteome</keyword>
<accession>A0A8J6MEN9</accession>
<organism evidence="2 3">
    <name type="scientific">Lawsonibacter hominis</name>
    <dbReference type="NCBI Taxonomy" id="2763053"/>
    <lineage>
        <taxon>Bacteria</taxon>
        <taxon>Bacillati</taxon>
        <taxon>Bacillota</taxon>
        <taxon>Clostridia</taxon>
        <taxon>Eubacteriales</taxon>
        <taxon>Oscillospiraceae</taxon>
        <taxon>Lawsonibacter</taxon>
    </lineage>
</organism>